<accession>A0A182SG80</accession>
<dbReference type="CDD" id="cd09071">
    <property type="entry name" value="FAR_C"/>
    <property type="match status" value="1"/>
</dbReference>
<evidence type="ECO:0000313" key="3">
    <source>
        <dbReference type="Proteomes" id="UP000075901"/>
    </source>
</evidence>
<evidence type="ECO:0000259" key="1">
    <source>
        <dbReference type="Pfam" id="PF03015"/>
    </source>
</evidence>
<protein>
    <recommendedName>
        <fullName evidence="1">Fatty acyl-CoA reductase C-terminal domain-containing protein</fullName>
    </recommendedName>
</protein>
<feature type="domain" description="Fatty acyl-CoA reductase C-terminal" evidence="1">
    <location>
        <begin position="2"/>
        <end position="69"/>
    </location>
</feature>
<sequence length="108" mass="12665">MVSKTNRFLETMAYFGLREWHIANENVVRLRTLLTPTEASMLEFDLSTIDWDEYFQSYIPGIRRYFLAEPEQHKERPITSGSKGIAWHRSLGHTLGARTLKLDRGTHR</sequence>
<dbReference type="Pfam" id="PF03015">
    <property type="entry name" value="Sterile"/>
    <property type="match status" value="1"/>
</dbReference>
<organism evidence="2 3">
    <name type="scientific">Anopheles maculatus</name>
    <dbReference type="NCBI Taxonomy" id="74869"/>
    <lineage>
        <taxon>Eukaryota</taxon>
        <taxon>Metazoa</taxon>
        <taxon>Ecdysozoa</taxon>
        <taxon>Arthropoda</taxon>
        <taxon>Hexapoda</taxon>
        <taxon>Insecta</taxon>
        <taxon>Pterygota</taxon>
        <taxon>Neoptera</taxon>
        <taxon>Endopterygota</taxon>
        <taxon>Diptera</taxon>
        <taxon>Nematocera</taxon>
        <taxon>Culicoidea</taxon>
        <taxon>Culicidae</taxon>
        <taxon>Anophelinae</taxon>
        <taxon>Anopheles</taxon>
        <taxon>Anopheles maculatus group</taxon>
    </lineage>
</organism>
<keyword evidence="3" id="KW-1185">Reference proteome</keyword>
<reference evidence="3" key="1">
    <citation type="submission" date="2013-09" db="EMBL/GenBank/DDBJ databases">
        <title>The Genome Sequence of Anopheles maculatus species B.</title>
        <authorList>
            <consortium name="The Broad Institute Genomics Platform"/>
            <person name="Neafsey D.E."/>
            <person name="Besansky N."/>
            <person name="Howell P."/>
            <person name="Walton C."/>
            <person name="Young S.K."/>
            <person name="Zeng Q."/>
            <person name="Gargeya S."/>
            <person name="Fitzgerald M."/>
            <person name="Haas B."/>
            <person name="Abouelleil A."/>
            <person name="Allen A.W."/>
            <person name="Alvarado L."/>
            <person name="Arachchi H.M."/>
            <person name="Berlin A.M."/>
            <person name="Chapman S.B."/>
            <person name="Gainer-Dewar J."/>
            <person name="Goldberg J."/>
            <person name="Griggs A."/>
            <person name="Gujja S."/>
            <person name="Hansen M."/>
            <person name="Howarth C."/>
            <person name="Imamovic A."/>
            <person name="Ireland A."/>
            <person name="Larimer J."/>
            <person name="McCowan C."/>
            <person name="Murphy C."/>
            <person name="Pearson M."/>
            <person name="Poon T.W."/>
            <person name="Priest M."/>
            <person name="Roberts A."/>
            <person name="Saif S."/>
            <person name="Shea T."/>
            <person name="Sisk P."/>
            <person name="Sykes S."/>
            <person name="Wortman J."/>
            <person name="Nusbaum C."/>
            <person name="Birren B."/>
        </authorList>
    </citation>
    <scope>NUCLEOTIDE SEQUENCE [LARGE SCALE GENOMIC DNA]</scope>
    <source>
        <strain evidence="3">maculatus3</strain>
    </source>
</reference>
<reference evidence="2" key="2">
    <citation type="submission" date="2020-05" db="UniProtKB">
        <authorList>
            <consortium name="EnsemblMetazoa"/>
        </authorList>
    </citation>
    <scope>IDENTIFICATION</scope>
    <source>
        <strain evidence="2">maculatus3</strain>
    </source>
</reference>
<name>A0A182SG80_9DIPT</name>
<dbReference type="AlphaFoldDB" id="A0A182SG80"/>
<proteinExistence type="predicted"/>
<dbReference type="InterPro" id="IPR033640">
    <property type="entry name" value="FAR_C"/>
</dbReference>
<dbReference type="VEuPathDB" id="VectorBase:AMAM006161"/>
<dbReference type="Proteomes" id="UP000075901">
    <property type="component" value="Unassembled WGS sequence"/>
</dbReference>
<evidence type="ECO:0000313" key="2">
    <source>
        <dbReference type="EnsemblMetazoa" id="AMAM006161-PA"/>
    </source>
</evidence>
<dbReference type="EnsemblMetazoa" id="AMAM006161-RA">
    <property type="protein sequence ID" value="AMAM006161-PA"/>
    <property type="gene ID" value="AMAM006161"/>
</dbReference>